<organism evidence="2 3">
    <name type="scientific">Elysia chlorotica</name>
    <name type="common">Eastern emerald elysia</name>
    <name type="synonym">Sea slug</name>
    <dbReference type="NCBI Taxonomy" id="188477"/>
    <lineage>
        <taxon>Eukaryota</taxon>
        <taxon>Metazoa</taxon>
        <taxon>Spiralia</taxon>
        <taxon>Lophotrochozoa</taxon>
        <taxon>Mollusca</taxon>
        <taxon>Gastropoda</taxon>
        <taxon>Heterobranchia</taxon>
        <taxon>Euthyneura</taxon>
        <taxon>Panpulmonata</taxon>
        <taxon>Sacoglossa</taxon>
        <taxon>Placobranchoidea</taxon>
        <taxon>Plakobranchidae</taxon>
        <taxon>Elysia</taxon>
    </lineage>
</organism>
<dbReference type="EMBL" id="RQTK01000714">
    <property type="protein sequence ID" value="RUS75755.1"/>
    <property type="molecule type" value="Genomic_DNA"/>
</dbReference>
<sequence>MLISPILPPIHPPTYPPTHPPNLASGTHIDPALGKSVVSHKVPQQKQEFKLIQHLLTHPPTYPDTTYPPTYPPTHTPNLTNVTHIDPSLGKSVVGHKVPQQKHQAKQHDKVQLLEPHADKSHPLPPTYLPTHPPNLTSGTHIDPALANGGAGGGCSGGGGSGAAAAAAGDGGGGSGVGGGGGGGVAGDGGVSGGGPDAVGGGVAAAAAATAGAGMERRVLRVRPHTTSPALSCLVLLSLEVMLSVSPKFAAAAGLHNNNNTDATPGGHCDQFNPWMVSGI</sequence>
<comment type="caution">
    <text evidence="2">The sequence shown here is derived from an EMBL/GenBank/DDBJ whole genome shotgun (WGS) entry which is preliminary data.</text>
</comment>
<protein>
    <submittedName>
        <fullName evidence="2">Uncharacterized protein</fullName>
    </submittedName>
</protein>
<feature type="compositionally biased region" description="Pro residues" evidence="1">
    <location>
        <begin position="123"/>
        <end position="133"/>
    </location>
</feature>
<evidence type="ECO:0000313" key="2">
    <source>
        <dbReference type="EMBL" id="RUS75755.1"/>
    </source>
</evidence>
<proteinExistence type="predicted"/>
<evidence type="ECO:0000313" key="3">
    <source>
        <dbReference type="Proteomes" id="UP000271974"/>
    </source>
</evidence>
<reference evidence="2 3" key="1">
    <citation type="submission" date="2019-01" db="EMBL/GenBank/DDBJ databases">
        <title>A draft genome assembly of the solar-powered sea slug Elysia chlorotica.</title>
        <authorList>
            <person name="Cai H."/>
            <person name="Li Q."/>
            <person name="Fang X."/>
            <person name="Li J."/>
            <person name="Curtis N.E."/>
            <person name="Altenburger A."/>
            <person name="Shibata T."/>
            <person name="Feng M."/>
            <person name="Maeda T."/>
            <person name="Schwartz J.A."/>
            <person name="Shigenobu S."/>
            <person name="Lundholm N."/>
            <person name="Nishiyama T."/>
            <person name="Yang H."/>
            <person name="Hasebe M."/>
            <person name="Li S."/>
            <person name="Pierce S.K."/>
            <person name="Wang J."/>
        </authorList>
    </citation>
    <scope>NUCLEOTIDE SEQUENCE [LARGE SCALE GENOMIC DNA]</scope>
    <source>
        <strain evidence="2">EC2010</strain>
        <tissue evidence="2">Whole organism of an adult</tissue>
    </source>
</reference>
<dbReference type="AlphaFoldDB" id="A0A3S1B4E8"/>
<accession>A0A3S1B4E8</accession>
<keyword evidence="3" id="KW-1185">Reference proteome</keyword>
<gene>
    <name evidence="2" type="ORF">EGW08_016481</name>
</gene>
<evidence type="ECO:0000256" key="1">
    <source>
        <dbReference type="SAM" id="MobiDB-lite"/>
    </source>
</evidence>
<dbReference type="Proteomes" id="UP000271974">
    <property type="component" value="Unassembled WGS sequence"/>
</dbReference>
<feature type="region of interest" description="Disordered" evidence="1">
    <location>
        <begin position="117"/>
        <end position="144"/>
    </location>
</feature>
<name>A0A3S1B4E8_ELYCH</name>